<gene>
    <name evidence="4" type="ORF">EZI54_24035</name>
</gene>
<comment type="caution">
    <text evidence="4">The sequence shown here is derived from an EMBL/GenBank/DDBJ whole genome shotgun (WGS) entry which is preliminary data.</text>
</comment>
<keyword evidence="5" id="KW-1185">Reference proteome</keyword>
<evidence type="ECO:0000256" key="3">
    <source>
        <dbReference type="PROSITE-ProRule" id="PRU00023"/>
    </source>
</evidence>
<feature type="repeat" description="ANK" evidence="3">
    <location>
        <begin position="32"/>
        <end position="64"/>
    </location>
</feature>
<dbReference type="Proteomes" id="UP000313645">
    <property type="component" value="Unassembled WGS sequence"/>
</dbReference>
<protein>
    <submittedName>
        <fullName evidence="4">Ankyrin repeat domain-containing protein</fullName>
    </submittedName>
</protein>
<accession>A0ABY1ZCZ2</accession>
<evidence type="ECO:0000313" key="5">
    <source>
        <dbReference type="Proteomes" id="UP000313645"/>
    </source>
</evidence>
<dbReference type="InterPro" id="IPR036770">
    <property type="entry name" value="Ankyrin_rpt-contain_sf"/>
</dbReference>
<dbReference type="SMART" id="SM00248">
    <property type="entry name" value="ANK"/>
    <property type="match status" value="2"/>
</dbReference>
<dbReference type="PROSITE" id="PS50088">
    <property type="entry name" value="ANK_REPEAT"/>
    <property type="match status" value="2"/>
</dbReference>
<dbReference type="InterPro" id="IPR002110">
    <property type="entry name" value="Ankyrin_rpt"/>
</dbReference>
<proteinExistence type="predicted"/>
<reference evidence="4 5" key="1">
    <citation type="submission" date="2019-02" db="EMBL/GenBank/DDBJ databases">
        <title>Marinobacter halodurans sp. nov., a marine bacterium isolated from sea tidal flat.</title>
        <authorList>
            <person name="Yoo Y."/>
            <person name="Lee D.W."/>
            <person name="Kim B.S."/>
            <person name="Kim J.-J."/>
        </authorList>
    </citation>
    <scope>NUCLEOTIDE SEQUENCE [LARGE SCALE GENOMIC DNA]</scope>
    <source>
        <strain evidence="4 5">YJ-S3-2</strain>
    </source>
</reference>
<keyword evidence="2 3" id="KW-0040">ANK repeat</keyword>
<dbReference type="Gene3D" id="1.25.40.20">
    <property type="entry name" value="Ankyrin repeat-containing domain"/>
    <property type="match status" value="1"/>
</dbReference>
<dbReference type="Pfam" id="PF12796">
    <property type="entry name" value="Ank_2"/>
    <property type="match status" value="1"/>
</dbReference>
<evidence type="ECO:0000313" key="4">
    <source>
        <dbReference type="EMBL" id="TBW43303.1"/>
    </source>
</evidence>
<feature type="repeat" description="ANK" evidence="3">
    <location>
        <begin position="65"/>
        <end position="97"/>
    </location>
</feature>
<dbReference type="PANTHER" id="PTHR24198">
    <property type="entry name" value="ANKYRIN REPEAT AND PROTEIN KINASE DOMAIN-CONTAINING PROTEIN"/>
    <property type="match status" value="1"/>
</dbReference>
<evidence type="ECO:0000256" key="2">
    <source>
        <dbReference type="ARBA" id="ARBA00023043"/>
    </source>
</evidence>
<dbReference type="EMBL" id="SJDL01000183">
    <property type="protein sequence ID" value="TBW43303.1"/>
    <property type="molecule type" value="Genomic_DNA"/>
</dbReference>
<sequence>MNDSVRDLLDQVESVPDFAGVKLRDINDTNGFGDNALHCVCVWGDIEAVKLLVENGINVEQRGEGGLTPLKVADEFGHKEIVSYLIAKGANPEALDAEFQYDSEAHSRHLAKVSVHSTT</sequence>
<dbReference type="PANTHER" id="PTHR24198:SF165">
    <property type="entry name" value="ANKYRIN REPEAT-CONTAINING PROTEIN-RELATED"/>
    <property type="match status" value="1"/>
</dbReference>
<dbReference type="PROSITE" id="PS50297">
    <property type="entry name" value="ANK_REP_REGION"/>
    <property type="match status" value="2"/>
</dbReference>
<dbReference type="RefSeq" id="WP_131484355.1">
    <property type="nucleotide sequence ID" value="NZ_SJDL01000183.1"/>
</dbReference>
<dbReference type="SUPFAM" id="SSF48403">
    <property type="entry name" value="Ankyrin repeat"/>
    <property type="match status" value="1"/>
</dbReference>
<name>A0ABY1ZCZ2_9GAMM</name>
<organism evidence="4 5">
    <name type="scientific">Marinobacter halodurans</name>
    <dbReference type="NCBI Taxonomy" id="2528979"/>
    <lineage>
        <taxon>Bacteria</taxon>
        <taxon>Pseudomonadati</taxon>
        <taxon>Pseudomonadota</taxon>
        <taxon>Gammaproteobacteria</taxon>
        <taxon>Pseudomonadales</taxon>
        <taxon>Marinobacteraceae</taxon>
        <taxon>Marinobacter</taxon>
    </lineage>
</organism>
<keyword evidence="1" id="KW-0677">Repeat</keyword>
<evidence type="ECO:0000256" key="1">
    <source>
        <dbReference type="ARBA" id="ARBA00022737"/>
    </source>
</evidence>